<dbReference type="InterPro" id="IPR036291">
    <property type="entry name" value="NAD(P)-bd_dom_sf"/>
</dbReference>
<evidence type="ECO:0000313" key="5">
    <source>
        <dbReference type="Proteomes" id="UP000644756"/>
    </source>
</evidence>
<feature type="domain" description="GFO/IDH/MocA-like oxidoreductase" evidence="3">
    <location>
        <begin position="136"/>
        <end position="263"/>
    </location>
</feature>
<dbReference type="Pfam" id="PF22725">
    <property type="entry name" value="GFO_IDH_MocA_C3"/>
    <property type="match status" value="1"/>
</dbReference>
<keyword evidence="1" id="KW-0560">Oxidoreductase</keyword>
<evidence type="ECO:0000256" key="1">
    <source>
        <dbReference type="ARBA" id="ARBA00023002"/>
    </source>
</evidence>
<dbReference type="Pfam" id="PF01408">
    <property type="entry name" value="GFO_IDH_MocA"/>
    <property type="match status" value="1"/>
</dbReference>
<name>A0A917FSB4_9BACL</name>
<comment type="caution">
    <text evidence="4">The sequence shown here is derived from an EMBL/GenBank/DDBJ whole genome shotgun (WGS) entry which is preliminary data.</text>
</comment>
<feature type="domain" description="Gfo/Idh/MocA-like oxidoreductase N-terminal" evidence="2">
    <location>
        <begin position="3"/>
        <end position="123"/>
    </location>
</feature>
<dbReference type="InterPro" id="IPR055170">
    <property type="entry name" value="GFO_IDH_MocA-like_dom"/>
</dbReference>
<evidence type="ECO:0000259" key="2">
    <source>
        <dbReference type="Pfam" id="PF01408"/>
    </source>
</evidence>
<dbReference type="SUPFAM" id="SSF51735">
    <property type="entry name" value="NAD(P)-binding Rossmann-fold domains"/>
    <property type="match status" value="1"/>
</dbReference>
<protein>
    <submittedName>
        <fullName evidence="4">Oxidoreductase</fullName>
    </submittedName>
</protein>
<dbReference type="PANTHER" id="PTHR43818">
    <property type="entry name" value="BCDNA.GH03377"/>
    <property type="match status" value="1"/>
</dbReference>
<dbReference type="SUPFAM" id="SSF55347">
    <property type="entry name" value="Glyceraldehyde-3-phosphate dehydrogenase-like, C-terminal domain"/>
    <property type="match status" value="1"/>
</dbReference>
<dbReference type="Gene3D" id="3.30.360.10">
    <property type="entry name" value="Dihydrodipicolinate Reductase, domain 2"/>
    <property type="match status" value="1"/>
</dbReference>
<keyword evidence="5" id="KW-1185">Reference proteome</keyword>
<evidence type="ECO:0000259" key="3">
    <source>
        <dbReference type="Pfam" id="PF22725"/>
    </source>
</evidence>
<gene>
    <name evidence="4" type="ORF">GCM10010916_15670</name>
</gene>
<dbReference type="InterPro" id="IPR050463">
    <property type="entry name" value="Gfo/Idh/MocA_oxidrdct_glycsds"/>
</dbReference>
<dbReference type="GO" id="GO:0000166">
    <property type="term" value="F:nucleotide binding"/>
    <property type="evidence" value="ECO:0007669"/>
    <property type="project" value="InterPro"/>
</dbReference>
<accession>A0A917FSB4</accession>
<evidence type="ECO:0000313" key="4">
    <source>
        <dbReference type="EMBL" id="GGF99261.1"/>
    </source>
</evidence>
<dbReference type="RefSeq" id="WP_188530504.1">
    <property type="nucleotide sequence ID" value="NZ_BMGR01000004.1"/>
</dbReference>
<dbReference type="PANTHER" id="PTHR43818:SF11">
    <property type="entry name" value="BCDNA.GH03377"/>
    <property type="match status" value="1"/>
</dbReference>
<reference evidence="4" key="1">
    <citation type="journal article" date="2014" name="Int. J. Syst. Evol. Microbiol.">
        <title>Complete genome sequence of Corynebacterium casei LMG S-19264T (=DSM 44701T), isolated from a smear-ripened cheese.</title>
        <authorList>
            <consortium name="US DOE Joint Genome Institute (JGI-PGF)"/>
            <person name="Walter F."/>
            <person name="Albersmeier A."/>
            <person name="Kalinowski J."/>
            <person name="Ruckert C."/>
        </authorList>
    </citation>
    <scope>NUCLEOTIDE SEQUENCE</scope>
    <source>
        <strain evidence="4">CGMCC 1.12987</strain>
    </source>
</reference>
<dbReference type="Gene3D" id="3.40.50.720">
    <property type="entry name" value="NAD(P)-binding Rossmann-like Domain"/>
    <property type="match status" value="1"/>
</dbReference>
<proteinExistence type="predicted"/>
<dbReference type="EMBL" id="BMGR01000004">
    <property type="protein sequence ID" value="GGF99261.1"/>
    <property type="molecule type" value="Genomic_DNA"/>
</dbReference>
<dbReference type="GO" id="GO:0016491">
    <property type="term" value="F:oxidoreductase activity"/>
    <property type="evidence" value="ECO:0007669"/>
    <property type="project" value="UniProtKB-KW"/>
</dbReference>
<dbReference type="AlphaFoldDB" id="A0A917FSB4"/>
<dbReference type="Proteomes" id="UP000644756">
    <property type="component" value="Unassembled WGS sequence"/>
</dbReference>
<organism evidence="4 5">
    <name type="scientific">Paenibacillus abyssi</name>
    <dbReference type="NCBI Taxonomy" id="1340531"/>
    <lineage>
        <taxon>Bacteria</taxon>
        <taxon>Bacillati</taxon>
        <taxon>Bacillota</taxon>
        <taxon>Bacilli</taxon>
        <taxon>Bacillales</taxon>
        <taxon>Paenibacillaceae</taxon>
        <taxon>Paenibacillus</taxon>
    </lineage>
</organism>
<reference evidence="4" key="2">
    <citation type="submission" date="2020-09" db="EMBL/GenBank/DDBJ databases">
        <authorList>
            <person name="Sun Q."/>
            <person name="Zhou Y."/>
        </authorList>
    </citation>
    <scope>NUCLEOTIDE SEQUENCE</scope>
    <source>
        <strain evidence="4">CGMCC 1.12987</strain>
    </source>
</reference>
<sequence>MAVKIGIVGMNGIGNNHAACYKEDELAQLVGVCDVVKERADVAAEKFGVKAYYSLKDMIENEPDLQVVDVTTGGIDNGSWHYEPAMEAMSYGKHVLIEKPLAHDIHEGRELVAFAEKQKVYLGCNLNHYFTPPAEKAKQYIDSGDIGELVYCLAKMGFNGGEANYAPAGSPKIKGHPYFHMRAFLTHPFSVMRHFCGDITHIQTFSDRPGFRRSAGDVMVSINSIHVKFANGGVGYLLSQRGDAVYGLGGWWSLEMAGTKGTFTIENCVEKVSYWKAEKGIAPISVQPEPVVTDFGTNDFSRTFNNRLHAFLEDISNQVPFDQLRANGRDALAVLEYTYAVQESYERGGEVVRPHRLPPLHGNPLFMKN</sequence>
<dbReference type="InterPro" id="IPR000683">
    <property type="entry name" value="Gfo/Idh/MocA-like_OxRdtase_N"/>
</dbReference>